<accession>A0A813BFL7</accession>
<sequence length="750" mass="84134">MQEQETKFLAEENEKKLKNRKEYDIGWRMDSVPKSGTVAERLGYSPAPQGLASLVWDEAAKTVRVASTLEPAAAVNLEYLVLALKVRRQGRREPLFSLDPVDPQNMEKTPQKKVFEPDWLAGTSVGNVMFQADYFLKELALGEYTMPIVGMMSVFDWSEVLEMHHQWTGREWFVVKKAEVRLAEDKTLVPFVKMGVEAREQVLTAEGLRDAPITGANHPLRRFADAFTRNFDLIAERKSVVYHLRELAKASVVAKFLVDSGAKLDQRWLDLADEIVENKVPEAFPEIPQLWNMRGLSRIRLENGKVVDTETGLVTNLHAIYGGVEFGLDRFELAQRRPGIPVPGMAMQQSPLQGMQLGPSGRPMFMPQRFQLSQRGEMPQGVDLNLDQFNLTEVEQFAGTLPACSGDAKSLEARVTLGRAFLESLRSGFGKDMANDNKELLKGIFNPALADRMEEGDPFVPPDPNNSYISKVRGLVSEEQALLKKRKGAFCDRSFAPGSCGPEFPRSWTSRFTMENGVSPAVMMKLRSAMVQLQVDATFQQTLLNDVLPVAAPEFNKATEDGVVFRIYRIGSLEVRTIQEPGSSESVAVVFSTRAPSWGHAQRKAVKEAHGPEKVVRGRLYLEALDAESARRLDMRWSSKRSDYCHYYVVLETEGNNTIVTEKLADGSTLMFMNPDGLEDRNSMAKLLSTSEDCREMNVDVARIRQLQITSNRKLPEGACPSMRKHYARSVFALVKQKADVPKQFSLTAQ</sequence>
<dbReference type="OrthoDB" id="414722at2759"/>
<gene>
    <name evidence="1" type="ORF">SNEC2469_LOCUS30443</name>
</gene>
<dbReference type="EMBL" id="CAJNJA010071085">
    <property type="protein sequence ID" value="CAE7902933.1"/>
    <property type="molecule type" value="Genomic_DNA"/>
</dbReference>
<proteinExistence type="predicted"/>
<reference evidence="1" key="1">
    <citation type="submission" date="2021-02" db="EMBL/GenBank/DDBJ databases">
        <authorList>
            <person name="Dougan E. K."/>
            <person name="Rhodes N."/>
            <person name="Thang M."/>
            <person name="Chan C."/>
        </authorList>
    </citation>
    <scope>NUCLEOTIDE SEQUENCE</scope>
</reference>
<comment type="caution">
    <text evidence="1">The sequence shown here is derived from an EMBL/GenBank/DDBJ whole genome shotgun (WGS) entry which is preliminary data.</text>
</comment>
<keyword evidence="2" id="KW-1185">Reference proteome</keyword>
<name>A0A813BFL7_9DINO</name>
<organism evidence="1 2">
    <name type="scientific">Symbiodinium necroappetens</name>
    <dbReference type="NCBI Taxonomy" id="1628268"/>
    <lineage>
        <taxon>Eukaryota</taxon>
        <taxon>Sar</taxon>
        <taxon>Alveolata</taxon>
        <taxon>Dinophyceae</taxon>
        <taxon>Suessiales</taxon>
        <taxon>Symbiodiniaceae</taxon>
        <taxon>Symbiodinium</taxon>
    </lineage>
</organism>
<dbReference type="Proteomes" id="UP000601435">
    <property type="component" value="Unassembled WGS sequence"/>
</dbReference>
<protein>
    <submittedName>
        <fullName evidence="1">Uncharacterized protein</fullName>
    </submittedName>
</protein>
<evidence type="ECO:0000313" key="1">
    <source>
        <dbReference type="EMBL" id="CAE7902933.1"/>
    </source>
</evidence>
<evidence type="ECO:0000313" key="2">
    <source>
        <dbReference type="Proteomes" id="UP000601435"/>
    </source>
</evidence>
<dbReference type="AlphaFoldDB" id="A0A813BFL7"/>